<evidence type="ECO:0000313" key="2">
    <source>
        <dbReference type="Proteomes" id="UP001060085"/>
    </source>
</evidence>
<dbReference type="Proteomes" id="UP001060085">
    <property type="component" value="Linkage Group LG02"/>
</dbReference>
<protein>
    <submittedName>
        <fullName evidence="1">Uncharacterized protein</fullName>
    </submittedName>
</protein>
<accession>A0ACC0BU38</accession>
<organism evidence="1 2">
    <name type="scientific">Catharanthus roseus</name>
    <name type="common">Madagascar periwinkle</name>
    <name type="synonym">Vinca rosea</name>
    <dbReference type="NCBI Taxonomy" id="4058"/>
    <lineage>
        <taxon>Eukaryota</taxon>
        <taxon>Viridiplantae</taxon>
        <taxon>Streptophyta</taxon>
        <taxon>Embryophyta</taxon>
        <taxon>Tracheophyta</taxon>
        <taxon>Spermatophyta</taxon>
        <taxon>Magnoliopsida</taxon>
        <taxon>eudicotyledons</taxon>
        <taxon>Gunneridae</taxon>
        <taxon>Pentapetalae</taxon>
        <taxon>asterids</taxon>
        <taxon>lamiids</taxon>
        <taxon>Gentianales</taxon>
        <taxon>Apocynaceae</taxon>
        <taxon>Rauvolfioideae</taxon>
        <taxon>Vinceae</taxon>
        <taxon>Catharanthinae</taxon>
        <taxon>Catharanthus</taxon>
    </lineage>
</organism>
<reference evidence="2" key="1">
    <citation type="journal article" date="2023" name="Nat. Plants">
        <title>Single-cell RNA sequencing provides a high-resolution roadmap for understanding the multicellular compartmentation of specialized metabolism.</title>
        <authorList>
            <person name="Sun S."/>
            <person name="Shen X."/>
            <person name="Li Y."/>
            <person name="Li Y."/>
            <person name="Wang S."/>
            <person name="Li R."/>
            <person name="Zhang H."/>
            <person name="Shen G."/>
            <person name="Guo B."/>
            <person name="Wei J."/>
            <person name="Xu J."/>
            <person name="St-Pierre B."/>
            <person name="Chen S."/>
            <person name="Sun C."/>
        </authorList>
    </citation>
    <scope>NUCLEOTIDE SEQUENCE [LARGE SCALE GENOMIC DNA]</scope>
</reference>
<evidence type="ECO:0000313" key="1">
    <source>
        <dbReference type="EMBL" id="KAI5676106.1"/>
    </source>
</evidence>
<comment type="caution">
    <text evidence="1">The sequence shown here is derived from an EMBL/GenBank/DDBJ whole genome shotgun (WGS) entry which is preliminary data.</text>
</comment>
<gene>
    <name evidence="1" type="ORF">M9H77_07056</name>
</gene>
<keyword evidence="2" id="KW-1185">Reference proteome</keyword>
<sequence length="305" mass="35764">MEAIPTLFDLIGWLPLIIINELFYPEMIYEFYANLHKGRIERVDNATFKWVESRIGGRDIAFDDKLLNTILDIPQDGIRFYTKNKKCFDPNLYSERHFEDTFTRGEVLKRHDDRNINKLDAYGRLLHHMISNIIIPNVGHKSSITNTHSSFMLALHEHKRMNFGFVAIEHTLATQSSSTKCLPYGCFLTKIFQYFVIHLVGVGDHIGPGKIYNQHTFTRMGGQEESDEEDDDDEEREEMNVGEEESASEIEEERFIKETRRKRRQEKMEEGSSWQNEGEKIKLLKTLKTCVLVRDCEAPWMNFFL</sequence>
<name>A0ACC0BU38_CATRO</name>
<dbReference type="EMBL" id="CM044702">
    <property type="protein sequence ID" value="KAI5676106.1"/>
    <property type="molecule type" value="Genomic_DNA"/>
</dbReference>
<proteinExistence type="predicted"/>